<organism evidence="3">
    <name type="scientific">Arion vulgaris</name>
    <dbReference type="NCBI Taxonomy" id="1028688"/>
    <lineage>
        <taxon>Eukaryota</taxon>
        <taxon>Metazoa</taxon>
        <taxon>Spiralia</taxon>
        <taxon>Lophotrochozoa</taxon>
        <taxon>Mollusca</taxon>
        <taxon>Gastropoda</taxon>
        <taxon>Heterobranchia</taxon>
        <taxon>Euthyneura</taxon>
        <taxon>Panpulmonata</taxon>
        <taxon>Eupulmonata</taxon>
        <taxon>Stylommatophora</taxon>
        <taxon>Helicina</taxon>
        <taxon>Arionoidea</taxon>
        <taxon>Arionidae</taxon>
        <taxon>Arion</taxon>
    </lineage>
</organism>
<evidence type="ECO:0000256" key="1">
    <source>
        <dbReference type="SAM" id="MobiDB-lite"/>
    </source>
</evidence>
<feature type="compositionally biased region" description="Low complexity" evidence="1">
    <location>
        <begin position="73"/>
        <end position="89"/>
    </location>
</feature>
<reference evidence="3" key="1">
    <citation type="submission" date="2014-12" db="EMBL/GenBank/DDBJ databases">
        <title>Insight into the proteome of Arion vulgaris.</title>
        <authorList>
            <person name="Aradska J."/>
            <person name="Bulat T."/>
            <person name="Smidak R."/>
            <person name="Sarate P."/>
            <person name="Gangsoo J."/>
            <person name="Sialana F."/>
            <person name="Bilban M."/>
            <person name="Lubec G."/>
        </authorList>
    </citation>
    <scope>NUCLEOTIDE SEQUENCE</scope>
    <source>
        <tissue evidence="3">Skin</tissue>
    </source>
</reference>
<evidence type="ECO:0000256" key="2">
    <source>
        <dbReference type="SAM" id="Phobius"/>
    </source>
</evidence>
<gene>
    <name evidence="3" type="primary">ORF6640</name>
</gene>
<keyword evidence="2" id="KW-0812">Transmembrane</keyword>
<dbReference type="AlphaFoldDB" id="A0A0B6XZ71"/>
<sequence length="112" mass="12410">MSSLTMAIHTVLKLVNAVLQLGDATLYLLLTSIYLMFSFIIFRKRRDHGRGTSLRGTQSSTTSPMPASSLQPSKASSTQIQTASTTQKSPKVLRKQRYQCHETAPYISTGHH</sequence>
<keyword evidence="2" id="KW-1133">Transmembrane helix</keyword>
<accession>A0A0B6XZ71</accession>
<dbReference type="EMBL" id="HACG01002298">
    <property type="protein sequence ID" value="CEK49163.1"/>
    <property type="molecule type" value="Transcribed_RNA"/>
</dbReference>
<proteinExistence type="predicted"/>
<evidence type="ECO:0000313" key="3">
    <source>
        <dbReference type="EMBL" id="CEK49163.1"/>
    </source>
</evidence>
<protein>
    <submittedName>
        <fullName evidence="3">Uncharacterized protein</fullName>
    </submittedName>
</protein>
<feature type="compositionally biased region" description="Polar residues" evidence="1">
    <location>
        <begin position="54"/>
        <end position="72"/>
    </location>
</feature>
<feature type="transmembrane region" description="Helical" evidence="2">
    <location>
        <begin position="24"/>
        <end position="42"/>
    </location>
</feature>
<feature type="region of interest" description="Disordered" evidence="1">
    <location>
        <begin position="49"/>
        <end position="112"/>
    </location>
</feature>
<name>A0A0B6XZ71_9EUPU</name>
<feature type="non-terminal residue" evidence="3">
    <location>
        <position position="112"/>
    </location>
</feature>
<keyword evidence="2" id="KW-0472">Membrane</keyword>